<dbReference type="InterPro" id="IPR042099">
    <property type="entry name" value="ANL_N_sf"/>
</dbReference>
<dbReference type="Proteomes" id="UP000694867">
    <property type="component" value="Unplaced"/>
</dbReference>
<dbReference type="AlphaFoldDB" id="A0AAJ6QY83"/>
<protein>
    <recommendedName>
        <fullName evidence="5">Medium-chain acyl-CoA ligase ACSF2, mitochondrial</fullName>
        <ecNumber evidence="4">6.2.1.2</ecNumber>
    </recommendedName>
</protein>
<name>A0AAJ6QY83_9ACAR</name>
<sequence>MASRVLVPHRYSVFFNQLPRSSVKFHPKFRQKSYWHGLGSRPLLSSTTYDVLKKSADAKGASPAVVSCHQGIEVDYSTFKKDVDTLAAGLAAFKYSVGTMAGILAPNIYEWMVVQYATAKLGWVLVNLNPAIQAPELEYALNLARCELLIVSDEFSVQNFHSILQVLIPDLDVSSPGQIESSRVPQLKTIINIGSEQKSGCIRYTDVLASATAALENLADQVNSSLDMDSIVNVQFTSGTTGKPKAVPLTHHNIVNNASTLGHWSGIAEDSHAAICLNVPLIHCFGCVIGSLNSVIHGAKIVLPAPRFNAKAALSAISKHKCTIVYGTPTMYVDMLSELTPDHKLDSLSTGLMSGSPCPPLLQRKVADRMGIKTLHIAYGATELSPVTTFTRPDSLMKRPDTVGQPIDHTEVKVVDKTGKVVPFGVRGELCSRGYHVFGGYLNEPERSAEILKDGWYHSGDEATMHEDGLITITGRIKDMIIRGGENIYPTEIEDHLLKMPGVTEVNVCGVPDGRLGEEVCAWIKVTAGHSIAEEDVRKFCKGQLSHYKIPRYVVFVDSFPKTLSGKIQKHVMRQEMCRRLAVNDRF</sequence>
<dbReference type="PANTHER" id="PTHR43201">
    <property type="entry name" value="ACYL-COA SYNTHETASE"/>
    <property type="match status" value="1"/>
</dbReference>
<keyword evidence="2" id="KW-0436">Ligase</keyword>
<evidence type="ECO:0000256" key="1">
    <source>
        <dbReference type="ARBA" id="ARBA00006432"/>
    </source>
</evidence>
<keyword evidence="10" id="KW-1185">Reference proteome</keyword>
<proteinExistence type="inferred from homology"/>
<reference evidence="11" key="1">
    <citation type="submission" date="2025-08" db="UniProtKB">
        <authorList>
            <consortium name="RefSeq"/>
        </authorList>
    </citation>
    <scope>IDENTIFICATION</scope>
</reference>
<gene>
    <name evidence="11" type="primary">LOC100906319</name>
</gene>
<feature type="domain" description="AMP-binding enzyme C-terminal" evidence="9">
    <location>
        <begin position="492"/>
        <end position="567"/>
    </location>
</feature>
<evidence type="ECO:0000256" key="6">
    <source>
        <dbReference type="ARBA" id="ARBA00047319"/>
    </source>
</evidence>
<dbReference type="GO" id="GO:0006631">
    <property type="term" value="P:fatty acid metabolic process"/>
    <property type="evidence" value="ECO:0007669"/>
    <property type="project" value="TreeGrafter"/>
</dbReference>
<dbReference type="GeneID" id="100906319"/>
<evidence type="ECO:0000259" key="9">
    <source>
        <dbReference type="Pfam" id="PF13193"/>
    </source>
</evidence>
<dbReference type="InterPro" id="IPR020845">
    <property type="entry name" value="AMP-binding_CS"/>
</dbReference>
<dbReference type="RefSeq" id="XP_003747724.2">
    <property type="nucleotide sequence ID" value="XM_003747676.2"/>
</dbReference>
<dbReference type="Pfam" id="PF13193">
    <property type="entry name" value="AMP-binding_C"/>
    <property type="match status" value="1"/>
</dbReference>
<dbReference type="PANTHER" id="PTHR43201:SF5">
    <property type="entry name" value="MEDIUM-CHAIN ACYL-COA LIGASE ACSF2, MITOCHONDRIAL"/>
    <property type="match status" value="1"/>
</dbReference>
<evidence type="ECO:0000313" key="10">
    <source>
        <dbReference type="Proteomes" id="UP000694867"/>
    </source>
</evidence>
<evidence type="ECO:0000256" key="2">
    <source>
        <dbReference type="ARBA" id="ARBA00022598"/>
    </source>
</evidence>
<evidence type="ECO:0000256" key="4">
    <source>
        <dbReference type="ARBA" id="ARBA00039009"/>
    </source>
</evidence>
<comment type="function">
    <text evidence="3">Acyl-CoA synthases catalyze the initial reaction in fatty acid metabolism, by forming a thioester with CoA. Has some preference toward medium-chain substrates. Plays a role in adipocyte differentiation.</text>
</comment>
<dbReference type="KEGG" id="goe:100906319"/>
<comment type="similarity">
    <text evidence="1">Belongs to the ATP-dependent AMP-binding enzyme family.</text>
</comment>
<dbReference type="InterPro" id="IPR045851">
    <property type="entry name" value="AMP-bd_C_sf"/>
</dbReference>
<comment type="catalytic activity">
    <reaction evidence="6">
        <text>octanoate + ATP + CoA = octanoyl-CoA + AMP + diphosphate</text>
        <dbReference type="Rhea" id="RHEA:33631"/>
        <dbReference type="ChEBI" id="CHEBI:25646"/>
        <dbReference type="ChEBI" id="CHEBI:30616"/>
        <dbReference type="ChEBI" id="CHEBI:33019"/>
        <dbReference type="ChEBI" id="CHEBI:57287"/>
        <dbReference type="ChEBI" id="CHEBI:57386"/>
        <dbReference type="ChEBI" id="CHEBI:456215"/>
    </reaction>
</comment>
<dbReference type="EC" id="6.2.1.2" evidence="4"/>
<evidence type="ECO:0000256" key="7">
    <source>
        <dbReference type="ARBA" id="ARBA00048277"/>
    </source>
</evidence>
<dbReference type="GO" id="GO:0031956">
    <property type="term" value="F:medium-chain fatty acid-CoA ligase activity"/>
    <property type="evidence" value="ECO:0007669"/>
    <property type="project" value="UniProtKB-EC"/>
</dbReference>
<accession>A0AAJ6QY83</accession>
<dbReference type="PROSITE" id="PS00455">
    <property type="entry name" value="AMP_BINDING"/>
    <property type="match status" value="1"/>
</dbReference>
<dbReference type="InterPro" id="IPR025110">
    <property type="entry name" value="AMP-bd_C"/>
</dbReference>
<dbReference type="Gene3D" id="3.40.50.12780">
    <property type="entry name" value="N-terminal domain of ligase-like"/>
    <property type="match status" value="1"/>
</dbReference>
<evidence type="ECO:0000259" key="8">
    <source>
        <dbReference type="Pfam" id="PF00501"/>
    </source>
</evidence>
<evidence type="ECO:0000256" key="5">
    <source>
        <dbReference type="ARBA" id="ARBA00039638"/>
    </source>
</evidence>
<evidence type="ECO:0000256" key="3">
    <source>
        <dbReference type="ARBA" id="ARBA00037247"/>
    </source>
</evidence>
<dbReference type="FunFam" id="3.30.300.30:FF:000008">
    <property type="entry name" value="2,3-dihydroxybenzoate-AMP ligase"/>
    <property type="match status" value="1"/>
</dbReference>
<feature type="domain" description="AMP-dependent synthetase/ligase" evidence="8">
    <location>
        <begin position="53"/>
        <end position="442"/>
    </location>
</feature>
<dbReference type="Gene3D" id="3.30.300.30">
    <property type="match status" value="1"/>
</dbReference>
<organism evidence="10 11">
    <name type="scientific">Galendromus occidentalis</name>
    <name type="common">western predatory mite</name>
    <dbReference type="NCBI Taxonomy" id="34638"/>
    <lineage>
        <taxon>Eukaryota</taxon>
        <taxon>Metazoa</taxon>
        <taxon>Ecdysozoa</taxon>
        <taxon>Arthropoda</taxon>
        <taxon>Chelicerata</taxon>
        <taxon>Arachnida</taxon>
        <taxon>Acari</taxon>
        <taxon>Parasitiformes</taxon>
        <taxon>Mesostigmata</taxon>
        <taxon>Gamasina</taxon>
        <taxon>Phytoseioidea</taxon>
        <taxon>Phytoseiidae</taxon>
        <taxon>Typhlodrominae</taxon>
        <taxon>Galendromus</taxon>
    </lineage>
</organism>
<dbReference type="SUPFAM" id="SSF56801">
    <property type="entry name" value="Acetyl-CoA synthetase-like"/>
    <property type="match status" value="1"/>
</dbReference>
<dbReference type="Pfam" id="PF00501">
    <property type="entry name" value="AMP-binding"/>
    <property type="match status" value="1"/>
</dbReference>
<comment type="catalytic activity">
    <reaction evidence="7">
        <text>a medium-chain fatty acid + ATP + CoA = a medium-chain fatty acyl-CoA + AMP + diphosphate</text>
        <dbReference type="Rhea" id="RHEA:48340"/>
        <dbReference type="ChEBI" id="CHEBI:30616"/>
        <dbReference type="ChEBI" id="CHEBI:33019"/>
        <dbReference type="ChEBI" id="CHEBI:57287"/>
        <dbReference type="ChEBI" id="CHEBI:59558"/>
        <dbReference type="ChEBI" id="CHEBI:90546"/>
        <dbReference type="ChEBI" id="CHEBI:456215"/>
        <dbReference type="EC" id="6.2.1.2"/>
    </reaction>
</comment>
<evidence type="ECO:0000313" key="11">
    <source>
        <dbReference type="RefSeq" id="XP_003747724.2"/>
    </source>
</evidence>
<dbReference type="InterPro" id="IPR000873">
    <property type="entry name" value="AMP-dep_synth/lig_dom"/>
</dbReference>